<evidence type="ECO:0000313" key="5">
    <source>
        <dbReference type="Proteomes" id="UP000596660"/>
    </source>
</evidence>
<dbReference type="GO" id="GO:0007018">
    <property type="term" value="P:microtubule-based movement"/>
    <property type="evidence" value="ECO:0007669"/>
    <property type="project" value="InterPro"/>
</dbReference>
<dbReference type="GO" id="GO:0015630">
    <property type="term" value="C:microtubule cytoskeleton"/>
    <property type="evidence" value="ECO:0007669"/>
    <property type="project" value="TreeGrafter"/>
</dbReference>
<dbReference type="InterPro" id="IPR027417">
    <property type="entry name" value="P-loop_NTPase"/>
</dbReference>
<dbReference type="GO" id="GO:0005524">
    <property type="term" value="F:ATP binding"/>
    <property type="evidence" value="ECO:0007669"/>
    <property type="project" value="InterPro"/>
</dbReference>
<feature type="domain" description="Kinesin motor" evidence="3">
    <location>
        <begin position="89"/>
        <end position="181"/>
    </location>
</feature>
<accession>A0A803MSA1</accession>
<reference evidence="4" key="2">
    <citation type="submission" date="2021-03" db="UniProtKB">
        <authorList>
            <consortium name="EnsemblPlants"/>
        </authorList>
    </citation>
    <scope>IDENTIFICATION</scope>
</reference>
<comment type="similarity">
    <text evidence="2">Belongs to the TRAFAC class myosin-kinesin ATPase superfamily. Kinesin family.</text>
</comment>
<dbReference type="Gramene" id="AUR62034360-RA">
    <property type="protein sequence ID" value="AUR62034360-RA:cds"/>
    <property type="gene ID" value="AUR62034360"/>
</dbReference>
<dbReference type="SMART" id="SM00129">
    <property type="entry name" value="KISc"/>
    <property type="match status" value="1"/>
</dbReference>
<evidence type="ECO:0000313" key="4">
    <source>
        <dbReference type="EnsemblPlants" id="AUR62034360-RA:cds"/>
    </source>
</evidence>
<dbReference type="PROSITE" id="PS50067">
    <property type="entry name" value="KINESIN_MOTOR_2"/>
    <property type="match status" value="2"/>
</dbReference>
<proteinExistence type="inferred from homology"/>
<dbReference type="AlphaFoldDB" id="A0A803MSA1"/>
<keyword evidence="1" id="KW-0505">Motor protein</keyword>
<dbReference type="GO" id="GO:0008017">
    <property type="term" value="F:microtubule binding"/>
    <property type="evidence" value="ECO:0007669"/>
    <property type="project" value="InterPro"/>
</dbReference>
<dbReference type="OMA" id="KSAHAPY"/>
<dbReference type="InterPro" id="IPR036961">
    <property type="entry name" value="Kinesin_motor_dom_sf"/>
</dbReference>
<feature type="domain" description="Kinesin motor" evidence="3">
    <location>
        <begin position="1"/>
        <end position="88"/>
    </location>
</feature>
<dbReference type="PANTHER" id="PTHR47972:SF12">
    <property type="entry name" value="KINESIN-LIKE PROTEIN KIN-14H"/>
    <property type="match status" value="1"/>
</dbReference>
<evidence type="ECO:0000256" key="2">
    <source>
        <dbReference type="PROSITE-ProRule" id="PRU00283"/>
    </source>
</evidence>
<comment type="caution">
    <text evidence="2">Lacks conserved residue(s) required for the propagation of feature annotation.</text>
</comment>
<name>A0A803MSA1_CHEQI</name>
<evidence type="ECO:0000256" key="1">
    <source>
        <dbReference type="ARBA" id="ARBA00023175"/>
    </source>
</evidence>
<organism evidence="4 5">
    <name type="scientific">Chenopodium quinoa</name>
    <name type="common">Quinoa</name>
    <dbReference type="NCBI Taxonomy" id="63459"/>
    <lineage>
        <taxon>Eukaryota</taxon>
        <taxon>Viridiplantae</taxon>
        <taxon>Streptophyta</taxon>
        <taxon>Embryophyta</taxon>
        <taxon>Tracheophyta</taxon>
        <taxon>Spermatophyta</taxon>
        <taxon>Magnoliopsida</taxon>
        <taxon>eudicotyledons</taxon>
        <taxon>Gunneridae</taxon>
        <taxon>Pentapetalae</taxon>
        <taxon>Caryophyllales</taxon>
        <taxon>Chenopodiaceae</taxon>
        <taxon>Chenopodioideae</taxon>
        <taxon>Atripliceae</taxon>
        <taxon>Chenopodium</taxon>
    </lineage>
</organism>
<dbReference type="PANTHER" id="PTHR47972">
    <property type="entry name" value="KINESIN-LIKE PROTEIN KLP-3"/>
    <property type="match status" value="1"/>
</dbReference>
<protein>
    <recommendedName>
        <fullName evidence="3">Kinesin motor domain-containing protein</fullName>
    </recommendedName>
</protein>
<dbReference type="Gene3D" id="3.40.850.10">
    <property type="entry name" value="Kinesin motor domain"/>
    <property type="match status" value="2"/>
</dbReference>
<dbReference type="Pfam" id="PF00225">
    <property type="entry name" value="Kinesin"/>
    <property type="match status" value="2"/>
</dbReference>
<reference evidence="4" key="1">
    <citation type="journal article" date="2017" name="Nature">
        <title>The genome of Chenopodium quinoa.</title>
        <authorList>
            <person name="Jarvis D.E."/>
            <person name="Ho Y.S."/>
            <person name="Lightfoot D.J."/>
            <person name="Schmoeckel S.M."/>
            <person name="Li B."/>
            <person name="Borm T.J.A."/>
            <person name="Ohyanagi H."/>
            <person name="Mineta K."/>
            <person name="Michell C.T."/>
            <person name="Saber N."/>
            <person name="Kharbatia N.M."/>
            <person name="Rupper R.R."/>
            <person name="Sharp A.R."/>
            <person name="Dally N."/>
            <person name="Boughton B.A."/>
            <person name="Woo Y.H."/>
            <person name="Gao G."/>
            <person name="Schijlen E.G.W.M."/>
            <person name="Guo X."/>
            <person name="Momin A.A."/>
            <person name="Negrao S."/>
            <person name="Al-Babili S."/>
            <person name="Gehring C."/>
            <person name="Roessner U."/>
            <person name="Jung C."/>
            <person name="Murphy K."/>
            <person name="Arold S.T."/>
            <person name="Gojobori T."/>
            <person name="van der Linden C.G."/>
            <person name="van Loo E.N."/>
            <person name="Jellen E.N."/>
            <person name="Maughan P.J."/>
            <person name="Tester M."/>
        </authorList>
    </citation>
    <scope>NUCLEOTIDE SEQUENCE [LARGE SCALE GENOMIC DNA]</scope>
    <source>
        <strain evidence="4">cv. PI 614886</strain>
    </source>
</reference>
<dbReference type="GO" id="GO:0003777">
    <property type="term" value="F:microtubule motor activity"/>
    <property type="evidence" value="ECO:0007669"/>
    <property type="project" value="InterPro"/>
</dbReference>
<dbReference type="InterPro" id="IPR001752">
    <property type="entry name" value="Kinesin_motor_dom"/>
</dbReference>
<evidence type="ECO:0000259" key="3">
    <source>
        <dbReference type="PROSITE" id="PS50067"/>
    </source>
</evidence>
<sequence>MYCRERPFLPWQANGFTTVDHIEEGNITLMNPTKYCKDGKKSFNFNKVFGPDSTQAEVYTDMQPLIRSCLDGYNVCIFTYWKIGSGKTLPVSTTADVISLMNHGHKNRAVSSRAMNDRSNCSHSCMIIHFQGKDLALGAALRGCMHLVDLAGSESIENFEVTGDRLKDAHHINKSLAALGY</sequence>
<dbReference type="SUPFAM" id="SSF52540">
    <property type="entry name" value="P-loop containing nucleoside triphosphate hydrolases"/>
    <property type="match status" value="1"/>
</dbReference>
<dbReference type="InterPro" id="IPR027640">
    <property type="entry name" value="Kinesin-like_fam"/>
</dbReference>
<keyword evidence="5" id="KW-1185">Reference proteome</keyword>
<dbReference type="Proteomes" id="UP000596660">
    <property type="component" value="Unplaced"/>
</dbReference>
<dbReference type="EnsemblPlants" id="AUR62034360-RA">
    <property type="protein sequence ID" value="AUR62034360-RA:cds"/>
    <property type="gene ID" value="AUR62034360"/>
</dbReference>